<keyword evidence="3" id="KW-1185">Reference proteome</keyword>
<name>A0A1P8W9E9_9PLAN</name>
<protein>
    <submittedName>
        <fullName evidence="2">Calcineurin-like phosphoesterase</fullName>
    </submittedName>
</protein>
<dbReference type="OrthoDB" id="181729at2"/>
<dbReference type="InterPro" id="IPR004843">
    <property type="entry name" value="Calcineurin-like_PHP"/>
</dbReference>
<dbReference type="STRING" id="1891926.Fuma_00274"/>
<accession>A0A1P8W9E9</accession>
<dbReference type="GO" id="GO:0016787">
    <property type="term" value="F:hydrolase activity"/>
    <property type="evidence" value="ECO:0007669"/>
    <property type="project" value="InterPro"/>
</dbReference>
<reference evidence="2 3" key="1">
    <citation type="journal article" date="2016" name="Front. Microbiol.">
        <title>Fuerstia marisgermanicae gen. nov., sp. nov., an Unusual Member of the Phylum Planctomycetes from the German Wadden Sea.</title>
        <authorList>
            <person name="Kohn T."/>
            <person name="Heuer A."/>
            <person name="Jogler M."/>
            <person name="Vollmers J."/>
            <person name="Boedeker C."/>
            <person name="Bunk B."/>
            <person name="Rast P."/>
            <person name="Borchert D."/>
            <person name="Glockner I."/>
            <person name="Freese H.M."/>
            <person name="Klenk H.P."/>
            <person name="Overmann J."/>
            <person name="Kaster A.K."/>
            <person name="Rohde M."/>
            <person name="Wiegand S."/>
            <person name="Jogler C."/>
        </authorList>
    </citation>
    <scope>NUCLEOTIDE SEQUENCE [LARGE SCALE GENOMIC DNA]</scope>
    <source>
        <strain evidence="2 3">NH11</strain>
    </source>
</reference>
<feature type="domain" description="Calcineurin-like phosphoesterase" evidence="1">
    <location>
        <begin position="58"/>
        <end position="303"/>
    </location>
</feature>
<proteinExistence type="predicted"/>
<organism evidence="2 3">
    <name type="scientific">Fuerstiella marisgermanici</name>
    <dbReference type="NCBI Taxonomy" id="1891926"/>
    <lineage>
        <taxon>Bacteria</taxon>
        <taxon>Pseudomonadati</taxon>
        <taxon>Planctomycetota</taxon>
        <taxon>Planctomycetia</taxon>
        <taxon>Planctomycetales</taxon>
        <taxon>Planctomycetaceae</taxon>
        <taxon>Fuerstiella</taxon>
    </lineage>
</organism>
<dbReference type="AlphaFoldDB" id="A0A1P8W9E9"/>
<dbReference type="EMBL" id="CP017641">
    <property type="protein sequence ID" value="APZ90693.1"/>
    <property type="molecule type" value="Genomic_DNA"/>
</dbReference>
<sequence>MKRRSFVQTAVSASAVGSVGGHALAGSGRQTSAASRVPFAMDANKVTFFTDAVTRPVNVMVVADTHLYTDDERGKPYHEFSGRMAKAYNTTTHFETGQPTNPEKSFQAALARANSNEVDLLALVGDIFSFPSEAAIDWVSQQLESVDMPWLYIAGNHDWHYEGMEGSLEQLRADWIERRLKPMYQDHHPLMAAYDILGIRFLAIDNSHYQILPQQLEFFRAQVRSGVPLVLLVHIPLYAPGRPMGFGCGHPKWGAATDRNYKIERRPKWPDTGHTQTTIDFHREVFDAESNQLLGIFAGHIHRQSLDVVNGVPQFVTNANAYGAYMDVHFVPRT</sequence>
<dbReference type="Gene3D" id="3.60.21.10">
    <property type="match status" value="1"/>
</dbReference>
<evidence type="ECO:0000313" key="3">
    <source>
        <dbReference type="Proteomes" id="UP000187735"/>
    </source>
</evidence>
<dbReference type="SUPFAM" id="SSF56300">
    <property type="entry name" value="Metallo-dependent phosphatases"/>
    <property type="match status" value="1"/>
</dbReference>
<dbReference type="Pfam" id="PF00149">
    <property type="entry name" value="Metallophos"/>
    <property type="match status" value="1"/>
</dbReference>
<evidence type="ECO:0000313" key="2">
    <source>
        <dbReference type="EMBL" id="APZ90693.1"/>
    </source>
</evidence>
<gene>
    <name evidence="2" type="ORF">Fuma_00274</name>
</gene>
<evidence type="ECO:0000259" key="1">
    <source>
        <dbReference type="Pfam" id="PF00149"/>
    </source>
</evidence>
<dbReference type="KEGG" id="fmr:Fuma_00274"/>
<dbReference type="Proteomes" id="UP000187735">
    <property type="component" value="Chromosome"/>
</dbReference>
<dbReference type="InterPro" id="IPR029052">
    <property type="entry name" value="Metallo-depent_PP-like"/>
</dbReference>